<accession>F2DLA3</accession>
<feature type="chain" id="PRO_5003281019" evidence="4">
    <location>
        <begin position="21"/>
        <end position="645"/>
    </location>
</feature>
<organism evidence="6">
    <name type="scientific">Hordeum vulgare subsp. vulgare</name>
    <name type="common">Domesticated barley</name>
    <dbReference type="NCBI Taxonomy" id="112509"/>
    <lineage>
        <taxon>Eukaryota</taxon>
        <taxon>Viridiplantae</taxon>
        <taxon>Streptophyta</taxon>
        <taxon>Embryophyta</taxon>
        <taxon>Tracheophyta</taxon>
        <taxon>Spermatophyta</taxon>
        <taxon>Magnoliopsida</taxon>
        <taxon>Liliopsida</taxon>
        <taxon>Poales</taxon>
        <taxon>Poaceae</taxon>
        <taxon>BOP clade</taxon>
        <taxon>Pooideae</taxon>
        <taxon>Triticodae</taxon>
        <taxon>Triticeae</taxon>
        <taxon>Hordeinae</taxon>
        <taxon>Hordeum</taxon>
    </lineage>
</organism>
<evidence type="ECO:0000256" key="1">
    <source>
        <dbReference type="ARBA" id="ARBA00022801"/>
    </source>
</evidence>
<reference evidence="6" key="1">
    <citation type="journal article" date="2011" name="Plant Physiol.">
        <title>Comprehensive sequence analysis of 24,783 barley full-length cDNAs derived from 12 clone libraries.</title>
        <authorList>
            <person name="Matsumoto T."/>
            <person name="Tanaka T."/>
            <person name="Sakai H."/>
            <person name="Amano N."/>
            <person name="Kanamori H."/>
            <person name="Kurita K."/>
            <person name="Kikuta A."/>
            <person name="Kamiya K."/>
            <person name="Yamamoto M."/>
            <person name="Ikawa H."/>
            <person name="Fujii N."/>
            <person name="Hori K."/>
            <person name="Itoh T."/>
            <person name="Sato K."/>
        </authorList>
    </citation>
    <scope>NUCLEOTIDE SEQUENCE</scope>
    <source>
        <tissue evidence="6">Shoot and root</tissue>
    </source>
</reference>
<evidence type="ECO:0000256" key="4">
    <source>
        <dbReference type="SAM" id="SignalP"/>
    </source>
</evidence>
<keyword evidence="4" id="KW-0732">Signal</keyword>
<feature type="domain" description="GH26" evidence="5">
    <location>
        <begin position="1"/>
        <end position="324"/>
    </location>
</feature>
<dbReference type="Gene3D" id="3.20.20.80">
    <property type="entry name" value="Glycosidases"/>
    <property type="match status" value="1"/>
</dbReference>
<feature type="signal peptide" evidence="4">
    <location>
        <begin position="1"/>
        <end position="20"/>
    </location>
</feature>
<evidence type="ECO:0000259" key="5">
    <source>
        <dbReference type="PROSITE" id="PS51764"/>
    </source>
</evidence>
<dbReference type="EMBL" id="AK364671">
    <property type="protein sequence ID" value="BAJ95874.1"/>
    <property type="molecule type" value="mRNA"/>
</dbReference>
<keyword evidence="2" id="KW-0326">Glycosidase</keyword>
<proteinExistence type="evidence at transcript level"/>
<dbReference type="Pfam" id="PF02156">
    <property type="entry name" value="Glyco_hydro_26"/>
    <property type="match status" value="1"/>
</dbReference>
<dbReference type="PROSITE" id="PS51764">
    <property type="entry name" value="GH26"/>
    <property type="match status" value="1"/>
</dbReference>
<name>F2DLA3_HORVV</name>
<dbReference type="Gene3D" id="2.10.10.20">
    <property type="entry name" value="Carbohydrate-binding module superfamily 5/12"/>
    <property type="match status" value="1"/>
</dbReference>
<dbReference type="InterPro" id="IPR022790">
    <property type="entry name" value="GH26_dom"/>
</dbReference>
<dbReference type="GO" id="GO:0004553">
    <property type="term" value="F:hydrolase activity, hydrolyzing O-glycosyl compounds"/>
    <property type="evidence" value="ECO:0007669"/>
    <property type="project" value="InterPro"/>
</dbReference>
<sequence>MNPISVLFVLFISLNCYVDGALPRFGVFKLLPENYPEFESWLGAQKIEFGLQSIGWNNWDALIYPGDWLLKPYSQWVNGAASGQNRTFVCSIPMVVDGANLADGAAGKYNTTYKTLANLFKQYNLTGAGRGGAPKTILRFGWEFDGTSFPWHVSSTNDISNFVALWKIMTEIFRAVDPTFKTIWNGQVIYNELSPFQFYPGDAYVDYVAIDIYDKYYLNLFPYATASGVFPVGRGTWDSSFSYIKDQTVEYAGALYQALLNNTNAVPPTATTQWKSVATAAQVLSGRQTAWKTYYNNTDTRFITLTRWSDFARSHSKQMIVQEWSAVSGANGGGDDTYFFQKMVEWMSDPQNNVYYQSWWLEEVAGAMYDIFPSNNGAQKLELKNVSDLYKQTFYISPPITSGAKPITSGAKPITSGAKPITSGAKPITSGAKPITSGAKPITSGAAMPITSGTARSITSGAAPVTSGASQLITSAAGNVNQPTTGLKRTTGVATTAKRITTGGTTSTVKTKVNSIEVTLNGVIAPTTRSTEFDWDNFTAAIGKVLFLSAEDSTDRMKIISIQNSGSNSTVVKFYFTEGNPTSDVLTQAALSALKSNSVPGYDTASASTETTEVNTPGVPDDAVASSVEILRFGIVMLPIVFLFI</sequence>
<evidence type="ECO:0000313" key="6">
    <source>
        <dbReference type="EMBL" id="BAJ95874.1"/>
    </source>
</evidence>
<evidence type="ECO:0000256" key="2">
    <source>
        <dbReference type="ARBA" id="ARBA00023295"/>
    </source>
</evidence>
<feature type="region of interest" description="Disordered" evidence="3">
    <location>
        <begin position="415"/>
        <end position="444"/>
    </location>
</feature>
<keyword evidence="1" id="KW-0378">Hydrolase</keyword>
<evidence type="ECO:0000256" key="3">
    <source>
        <dbReference type="SAM" id="MobiDB-lite"/>
    </source>
</evidence>
<dbReference type="InterPro" id="IPR017853">
    <property type="entry name" value="GH"/>
</dbReference>
<protein>
    <submittedName>
        <fullName evidence="6">Predicted protein</fullName>
    </submittedName>
</protein>
<dbReference type="SUPFAM" id="SSF51445">
    <property type="entry name" value="(Trans)glycosidases"/>
    <property type="match status" value="1"/>
</dbReference>
<dbReference type="AlphaFoldDB" id="F2DLA3"/>